<feature type="transmembrane region" description="Helical" evidence="2">
    <location>
        <begin position="12"/>
        <end position="35"/>
    </location>
</feature>
<reference evidence="3 4" key="1">
    <citation type="journal article" date="2015" name="Mol. Biochem. Parasitol.">
        <title>Identification of polymorphic genes for use in assemblage B genotyping assays through comparative genomics of multiple assemblage B Giardia duodenalis isolates.</title>
        <authorList>
            <person name="Wielinga C."/>
            <person name="Thompson R.C."/>
            <person name="Monis P."/>
            <person name="Ryan U."/>
        </authorList>
    </citation>
    <scope>NUCLEOTIDE SEQUENCE [LARGE SCALE GENOMIC DNA]</scope>
    <source>
        <strain evidence="3 4">BAH15c1</strain>
    </source>
</reference>
<feature type="compositionally biased region" description="Basic and acidic residues" evidence="1">
    <location>
        <begin position="967"/>
        <end position="981"/>
    </location>
</feature>
<keyword evidence="2" id="KW-1133">Transmembrane helix</keyword>
<dbReference type="Proteomes" id="UP000070089">
    <property type="component" value="Unassembled WGS sequence"/>
</dbReference>
<name>A0A132NZS0_GIAIN</name>
<keyword evidence="2" id="KW-0812">Transmembrane</keyword>
<proteinExistence type="predicted"/>
<dbReference type="EMBL" id="JXTI01000012">
    <property type="protein sequence ID" value="KWX15202.1"/>
    <property type="molecule type" value="Genomic_DNA"/>
</dbReference>
<accession>A0A132NZS0</accession>
<gene>
    <name evidence="3" type="ORF">QR46_0741</name>
</gene>
<evidence type="ECO:0000256" key="1">
    <source>
        <dbReference type="SAM" id="MobiDB-lite"/>
    </source>
</evidence>
<comment type="caution">
    <text evidence="3">The sequence shown here is derived from an EMBL/GenBank/DDBJ whole genome shotgun (WGS) entry which is preliminary data.</text>
</comment>
<evidence type="ECO:0000313" key="3">
    <source>
        <dbReference type="EMBL" id="KWX15202.1"/>
    </source>
</evidence>
<sequence>MITEIRLRAMGWSYVILCNFITNIIIFVLFIQIAVQNCTKRTMSSDESRLSIIQKLCINTIKEGAITAFIDIFRLTHMEQPMGKNQPNNLNDLVSTSGPTVAEILHQFSFDNPLNFNQTKLLTIQSLLLAADTCQMNEDYFNRFDALSKLADIFFETQLARTQFRMMPLVTPHPTITSLTEENDTIGCADILIHITSPIFNRQAELKDPLMAAVAHIRSVEDTMQVYCPLDVYYAILARNTLYSMVKSIEDANSIAGLMNNILPPLKTTGDFTPSDPATIPKNLKTRMLLYTIVCYLRLGKSLHFFQLHRAAHGVLDVCLVAIAAIEQHLDIDFSAIFEPTTDNAYKVLIPDDLTREAQAEVASIDNQEKNPPKHTTFAGARLDVESVPYMPFTRLEEDALPTFFSDDPDENYASYIDTLAELAFVARMMMAHNLMFIACTAFSNAISENDLMFVRADVLALHAKISQLDNAFSAGDLDLNESSTRPGDKQKGVDETLSVSSLTSPISLPNKILHNMPCSYVCALSGCVLLMNAADIAFEFNIYPLIMPICRRLFEITTRLNCTSIAIPYIDKLLAGDTEFAILGHSWAANWAAAKGDNDKLVQHLMARWKLANQELSNTAELLAEINQNSGTDLLAILNSVNYEEHPPSEQVTLQPQKSRVRFDVASALSSMRSTSGSIDPVRMATNLDSIDDSGSPPGPSHLEAGFDMLDDLSASLLNPEEMLLTDNNLRNGLKEAVAVPIQIDDAPNTPDSQAIIQSDSELRAYKSAQKFLTDAGVPSVGRDMGSSGVLEITRTKPSIRVSDSEIIRRNIARARAMVGAREAVAAASALSCAGNTKKNSKTAPLDDLELMTGAWNTIAGIYASNDAHTGAYDQAVDPAAPSLLSTTVSMGGTLGASSAGGGSSTGLGKRSNAETMEKIIAEERRGVSTSVVEARVRLGAVKGQLLVQQVLGNVHRPTIEDANEGDLHDCLQEDNGKEE</sequence>
<evidence type="ECO:0000313" key="4">
    <source>
        <dbReference type="Proteomes" id="UP000070089"/>
    </source>
</evidence>
<organism evidence="3 4">
    <name type="scientific">Giardia duodenalis assemblage B</name>
    <dbReference type="NCBI Taxonomy" id="1394984"/>
    <lineage>
        <taxon>Eukaryota</taxon>
        <taxon>Metamonada</taxon>
        <taxon>Diplomonadida</taxon>
        <taxon>Hexamitidae</taxon>
        <taxon>Giardiinae</taxon>
        <taxon>Giardia</taxon>
    </lineage>
</organism>
<dbReference type="VEuPathDB" id="GiardiaDB:QR46_0741"/>
<dbReference type="OrthoDB" id="10531487at2759"/>
<evidence type="ECO:0000256" key="2">
    <source>
        <dbReference type="SAM" id="Phobius"/>
    </source>
</evidence>
<protein>
    <submittedName>
        <fullName evidence="3">Uncharacterized protein</fullName>
    </submittedName>
</protein>
<feature type="region of interest" description="Disordered" evidence="1">
    <location>
        <begin position="962"/>
        <end position="981"/>
    </location>
</feature>
<keyword evidence="2" id="KW-0472">Membrane</keyword>
<dbReference type="AlphaFoldDB" id="A0A132NZS0"/>